<evidence type="ECO:0000256" key="1">
    <source>
        <dbReference type="PROSITE-ProRule" id="PRU00339"/>
    </source>
</evidence>
<dbReference type="PROSITE" id="PS50005">
    <property type="entry name" value="TPR"/>
    <property type="match status" value="1"/>
</dbReference>
<dbReference type="SMART" id="SM00530">
    <property type="entry name" value="HTH_XRE"/>
    <property type="match status" value="1"/>
</dbReference>
<evidence type="ECO:0000259" key="2">
    <source>
        <dbReference type="PROSITE" id="PS50943"/>
    </source>
</evidence>
<keyword evidence="4" id="KW-1185">Reference proteome</keyword>
<feature type="repeat" description="TPR" evidence="1">
    <location>
        <begin position="261"/>
        <end position="294"/>
    </location>
</feature>
<dbReference type="PROSITE" id="PS50943">
    <property type="entry name" value="HTH_CROC1"/>
    <property type="match status" value="1"/>
</dbReference>
<protein>
    <submittedName>
        <fullName evidence="3">Tetratricopeptide (TPR) repeat protein</fullName>
    </submittedName>
</protein>
<accession>A0ABS2N9D8</accession>
<dbReference type="Gene3D" id="1.10.260.40">
    <property type="entry name" value="lambda repressor-like DNA-binding domains"/>
    <property type="match status" value="1"/>
</dbReference>
<dbReference type="SUPFAM" id="SSF81901">
    <property type="entry name" value="HCP-like"/>
    <property type="match status" value="1"/>
</dbReference>
<dbReference type="InterPro" id="IPR001387">
    <property type="entry name" value="Cro/C1-type_HTH"/>
</dbReference>
<keyword evidence="1" id="KW-0802">TPR repeat</keyword>
<reference evidence="3 4" key="1">
    <citation type="submission" date="2021-01" db="EMBL/GenBank/DDBJ databases">
        <title>Genomic Encyclopedia of Type Strains, Phase IV (KMG-IV): sequencing the most valuable type-strain genomes for metagenomic binning, comparative biology and taxonomic classification.</title>
        <authorList>
            <person name="Goeker M."/>
        </authorList>
    </citation>
    <scope>NUCLEOTIDE SEQUENCE [LARGE SCALE GENOMIC DNA]</scope>
    <source>
        <strain evidence="3 4">DSM 24834</strain>
    </source>
</reference>
<dbReference type="EMBL" id="JAFBDZ010000001">
    <property type="protein sequence ID" value="MBM7584482.1"/>
    <property type="molecule type" value="Genomic_DNA"/>
</dbReference>
<dbReference type="Gene3D" id="1.25.40.10">
    <property type="entry name" value="Tetratricopeptide repeat domain"/>
    <property type="match status" value="1"/>
</dbReference>
<organism evidence="3 4">
    <name type="scientific">Rossellomorea pakistanensis</name>
    <dbReference type="NCBI Taxonomy" id="992288"/>
    <lineage>
        <taxon>Bacteria</taxon>
        <taxon>Bacillati</taxon>
        <taxon>Bacillota</taxon>
        <taxon>Bacilli</taxon>
        <taxon>Bacillales</taxon>
        <taxon>Bacillaceae</taxon>
        <taxon>Rossellomorea</taxon>
    </lineage>
</organism>
<dbReference type="SUPFAM" id="SSF47413">
    <property type="entry name" value="lambda repressor-like DNA-binding domains"/>
    <property type="match status" value="1"/>
</dbReference>
<dbReference type="Gene3D" id="1.25.40.1000">
    <property type="match status" value="1"/>
</dbReference>
<comment type="caution">
    <text evidence="3">The sequence shown here is derived from an EMBL/GenBank/DDBJ whole genome shotgun (WGS) entry which is preliminary data.</text>
</comment>
<dbReference type="RefSeq" id="WP_205168632.1">
    <property type="nucleotide sequence ID" value="NZ_JAFBDZ010000001.1"/>
</dbReference>
<evidence type="ECO:0000313" key="3">
    <source>
        <dbReference type="EMBL" id="MBM7584482.1"/>
    </source>
</evidence>
<dbReference type="InterPro" id="IPR011990">
    <property type="entry name" value="TPR-like_helical_dom_sf"/>
</dbReference>
<evidence type="ECO:0000313" key="4">
    <source>
        <dbReference type="Proteomes" id="UP001646157"/>
    </source>
</evidence>
<dbReference type="InterPro" id="IPR010982">
    <property type="entry name" value="Lambda_DNA-bd_dom_sf"/>
</dbReference>
<dbReference type="CDD" id="cd00093">
    <property type="entry name" value="HTH_XRE"/>
    <property type="match status" value="1"/>
</dbReference>
<proteinExistence type="predicted"/>
<feature type="domain" description="HTH cro/C1-type" evidence="2">
    <location>
        <begin position="7"/>
        <end position="61"/>
    </location>
</feature>
<dbReference type="Proteomes" id="UP001646157">
    <property type="component" value="Unassembled WGS sequence"/>
</dbReference>
<gene>
    <name evidence="3" type="ORF">JOC86_001019</name>
</gene>
<sequence>MYKGKIIKFYRQKAKLTQQQLGYGICSNTHVSKIERRMTDYSPELTLLLSKRLGINIEEEVERYKNIKRLLHCWHDAMIKQRNEDIETIKDKLEKEPLIQISDSQILYELLRARYYLLHHDLKQTDKIIKDIQKKHKHLPPYERNLLKHLLGIYYLSRKDVVKAFTILKTINGEDYDNAEYYLTLATASLAVNSKVTAYYYAEKSLQFFIKSNNFLKAIDAEMIMLMTQESDGHRDFQKKVEHYQALIQTSELCHALDKKARLLHNLAYEYYSRNEYEAAKRQYEQAMVLKEKKSAVYLISLEGFIRSCLEGNLLSKNELVKHIHEGLLIARESNEYLYTICFKLLLYLINNHQTQYYSYLCTNALPYFKKCGYVTLVQRYEKELFHYYLKTDETDKALELATRVIMD</sequence>
<name>A0ABS2N9D8_9BACI</name>
<dbReference type="InterPro" id="IPR019734">
    <property type="entry name" value="TPR_rpt"/>
</dbReference>